<sequence>MKKVYLLACFFLLATAGFAQPKFKIDKNTGLVTVAGKPAFRYERDGCGLGDGMCGYDVYDTSGTRVLRILMKTQQSRRLITHENPKGEVSYFQFLFVQSKQSADVASVAGWERSMVSFILQHKLFRNGLLDAERAEEFILLYGTPYSSLLPY</sequence>
<dbReference type="AlphaFoldDB" id="A0A4R1BLD0"/>
<dbReference type="EMBL" id="SJZI01000006">
    <property type="protein sequence ID" value="TCJ18230.1"/>
    <property type="molecule type" value="Genomic_DNA"/>
</dbReference>
<gene>
    <name evidence="2" type="ORF">EPD60_04115</name>
</gene>
<dbReference type="Proteomes" id="UP000295334">
    <property type="component" value="Unassembled WGS sequence"/>
</dbReference>
<protein>
    <submittedName>
        <fullName evidence="2">Uncharacterized protein</fullName>
    </submittedName>
</protein>
<name>A0A4R1BLD0_9BACT</name>
<keyword evidence="1" id="KW-0732">Signal</keyword>
<evidence type="ECO:0000313" key="2">
    <source>
        <dbReference type="EMBL" id="TCJ18230.1"/>
    </source>
</evidence>
<dbReference type="OrthoDB" id="9816402at2"/>
<evidence type="ECO:0000256" key="1">
    <source>
        <dbReference type="SAM" id="SignalP"/>
    </source>
</evidence>
<organism evidence="2 3">
    <name type="scientific">Flaviaesturariibacter flavus</name>
    <dbReference type="NCBI Taxonomy" id="2502780"/>
    <lineage>
        <taxon>Bacteria</taxon>
        <taxon>Pseudomonadati</taxon>
        <taxon>Bacteroidota</taxon>
        <taxon>Chitinophagia</taxon>
        <taxon>Chitinophagales</taxon>
        <taxon>Chitinophagaceae</taxon>
        <taxon>Flaviaestuariibacter</taxon>
    </lineage>
</organism>
<accession>A0A4R1BLD0</accession>
<keyword evidence="3" id="KW-1185">Reference proteome</keyword>
<evidence type="ECO:0000313" key="3">
    <source>
        <dbReference type="Proteomes" id="UP000295334"/>
    </source>
</evidence>
<feature type="signal peptide" evidence="1">
    <location>
        <begin position="1"/>
        <end position="19"/>
    </location>
</feature>
<comment type="caution">
    <text evidence="2">The sequence shown here is derived from an EMBL/GenBank/DDBJ whole genome shotgun (WGS) entry which is preliminary data.</text>
</comment>
<dbReference type="RefSeq" id="WP_131447140.1">
    <property type="nucleotide sequence ID" value="NZ_SJZI01000006.1"/>
</dbReference>
<proteinExistence type="predicted"/>
<feature type="chain" id="PRO_5020492196" evidence="1">
    <location>
        <begin position="20"/>
        <end position="152"/>
    </location>
</feature>
<reference evidence="2 3" key="1">
    <citation type="submission" date="2019-03" db="EMBL/GenBank/DDBJ databases">
        <authorList>
            <person name="Kim M.K.M."/>
        </authorList>
    </citation>
    <scope>NUCLEOTIDE SEQUENCE [LARGE SCALE GENOMIC DNA]</scope>
    <source>
        <strain evidence="2 3">17J68-12</strain>
    </source>
</reference>